<sequence>MAMPISFLGFLSFISISSFLFLFYAGSIKLQLHSFERKRRGAYGFDSMRSYRIYFAYALGQINLRQTHRLILPFFVYFVFLVGCLVGWCVCITFCFSYELVFFRGGRSGVFCNLTPCGH</sequence>
<reference evidence="2" key="1">
    <citation type="submission" date="2005-08" db="EMBL/GenBank/DDBJ databases">
        <authorList>
            <person name="Stapleton M."/>
            <person name="Carlson J."/>
            <person name="Chavez C."/>
            <person name="Frise E."/>
            <person name="George R."/>
            <person name="Pacleb J."/>
            <person name="Park S."/>
            <person name="Wan K."/>
            <person name="Yu C."/>
            <person name="Celniker S."/>
        </authorList>
    </citation>
    <scope>NUCLEOTIDE SEQUENCE</scope>
    <source>
        <strain evidence="2">Berkeley</strain>
    </source>
</reference>
<accession>Q3ZAP7</accession>
<keyword evidence="1" id="KW-0472">Membrane</keyword>
<gene>
    <name evidence="2" type="primary">CG32586</name>
</gene>
<feature type="transmembrane region" description="Helical" evidence="1">
    <location>
        <begin position="6"/>
        <end position="30"/>
    </location>
</feature>
<evidence type="ECO:0000313" key="2">
    <source>
        <dbReference type="EMBL" id="AAZ86743.1"/>
    </source>
</evidence>
<dbReference type="AlphaFoldDB" id="Q3ZAP7"/>
<proteinExistence type="evidence at transcript level"/>
<feature type="transmembrane region" description="Helical" evidence="1">
    <location>
        <begin position="74"/>
        <end position="98"/>
    </location>
</feature>
<organism evidence="2">
    <name type="scientific">Drosophila melanogaster</name>
    <name type="common">Fruit fly</name>
    <dbReference type="NCBI Taxonomy" id="7227"/>
    <lineage>
        <taxon>Eukaryota</taxon>
        <taxon>Metazoa</taxon>
        <taxon>Ecdysozoa</taxon>
        <taxon>Arthropoda</taxon>
        <taxon>Hexapoda</taxon>
        <taxon>Insecta</taxon>
        <taxon>Pterygota</taxon>
        <taxon>Neoptera</taxon>
        <taxon>Endopterygota</taxon>
        <taxon>Diptera</taxon>
        <taxon>Brachycera</taxon>
        <taxon>Muscomorpha</taxon>
        <taxon>Ephydroidea</taxon>
        <taxon>Drosophilidae</taxon>
        <taxon>Drosophila</taxon>
        <taxon>Sophophora</taxon>
    </lineage>
</organism>
<dbReference type="EMBL" id="BT023822">
    <property type="protein sequence ID" value="AAZ86743.1"/>
    <property type="molecule type" value="mRNA"/>
</dbReference>
<keyword evidence="1" id="KW-0812">Transmembrane</keyword>
<name>Q3ZAP7_DROME</name>
<evidence type="ECO:0000256" key="1">
    <source>
        <dbReference type="SAM" id="Phobius"/>
    </source>
</evidence>
<protein>
    <submittedName>
        <fullName evidence="2">RH46383p</fullName>
    </submittedName>
</protein>
<keyword evidence="1" id="KW-1133">Transmembrane helix</keyword>